<dbReference type="AlphaFoldDB" id="A0A1B3BBF1"/>
<name>A0A1B3BBF1_9GAMM</name>
<evidence type="ECO:0000313" key="3">
    <source>
        <dbReference type="Proteomes" id="UP000094147"/>
    </source>
</evidence>
<keyword evidence="3" id="KW-1185">Reference proteome</keyword>
<keyword evidence="1" id="KW-0732">Signal</keyword>
<sequence precursor="true">MAQFLKLILMVLAATVAFSQPSKAEQVPDLYSATWPVDSQSSALRTQAIKKSFEQTLIRVSGDRNVLRSPTVRDAVEDAEQYLRRYSYQKLSAAEQMIFEKPLLLKGTFDKSSILRLLKQASKPIWGEDRPSGIFWIAYETSGLRKIASDEVAFINAALNISAEKRGLPITMPLMDIEDQSALEVADVWGRFESPLERASQRYSRDYWVAGSLSRNSSQWQGSWLFTYQGRSERFSTVGRTSFEAINAAVNRVADSLSAKLAVVLSEHAQEIFISVENLRDFESFAGLQKYLNSLAMVKSASAVEVAGDTVLFKVESLTAPQNLIEAITLGNNLQRSNYGFEPIDSLRGDFHFIWETP</sequence>
<dbReference type="Proteomes" id="UP000094147">
    <property type="component" value="Chromosome"/>
</dbReference>
<organism evidence="2 3">
    <name type="scientific">Kangiella sediminilitoris</name>
    <dbReference type="NCBI Taxonomy" id="1144748"/>
    <lineage>
        <taxon>Bacteria</taxon>
        <taxon>Pseudomonadati</taxon>
        <taxon>Pseudomonadota</taxon>
        <taxon>Gammaproteobacteria</taxon>
        <taxon>Kangiellales</taxon>
        <taxon>Kangiellaceae</taxon>
        <taxon>Kangiella</taxon>
    </lineage>
</organism>
<reference evidence="3" key="1">
    <citation type="submission" date="2015-08" db="EMBL/GenBank/DDBJ databases">
        <authorList>
            <person name="Kim K.M."/>
        </authorList>
    </citation>
    <scope>NUCLEOTIDE SEQUENCE [LARGE SCALE GENOMIC DNA]</scope>
    <source>
        <strain evidence="3">KCTC 23892</strain>
    </source>
</reference>
<gene>
    <name evidence="2" type="ORF">KS2013_1406</name>
</gene>
<dbReference type="EMBL" id="CP012418">
    <property type="protein sequence ID" value="AOE50118.1"/>
    <property type="molecule type" value="Genomic_DNA"/>
</dbReference>
<feature type="signal peptide" evidence="1">
    <location>
        <begin position="1"/>
        <end position="24"/>
    </location>
</feature>
<accession>A0A1B3BBF1</accession>
<dbReference type="STRING" id="1144748.KS2013_1406"/>
<dbReference type="Pfam" id="PF09839">
    <property type="entry name" value="DUF2066"/>
    <property type="match status" value="1"/>
</dbReference>
<protein>
    <recommendedName>
        <fullName evidence="4">DUF2066 domain-containing protein</fullName>
    </recommendedName>
</protein>
<feature type="chain" id="PRO_5008544132" description="DUF2066 domain-containing protein" evidence="1">
    <location>
        <begin position="25"/>
        <end position="358"/>
    </location>
</feature>
<evidence type="ECO:0000256" key="1">
    <source>
        <dbReference type="SAM" id="SignalP"/>
    </source>
</evidence>
<evidence type="ECO:0000313" key="2">
    <source>
        <dbReference type="EMBL" id="AOE50118.1"/>
    </source>
</evidence>
<proteinExistence type="predicted"/>
<dbReference type="KEGG" id="ksd:KS2013_1406"/>
<dbReference type="InterPro" id="IPR018642">
    <property type="entry name" value="DUF2066"/>
</dbReference>
<evidence type="ECO:0008006" key="4">
    <source>
        <dbReference type="Google" id="ProtNLM"/>
    </source>
</evidence>